<sequence length="86" mass="9919">MVKRRLRRSVKLRLVGLGCLGKRTFTCDALRRQRAKGRVGMVSFFFHAHTLFYFGVFNGLVFCKGTACDLTVLVKTRKPHAFLWLL</sequence>
<evidence type="ECO:0000256" key="1">
    <source>
        <dbReference type="SAM" id="Phobius"/>
    </source>
</evidence>
<dbReference type="EMBL" id="JOOY01000145">
    <property type="protein sequence ID" value="OUI97493.1"/>
    <property type="molecule type" value="Genomic_DNA"/>
</dbReference>
<comment type="caution">
    <text evidence="2">The sequence shown here is derived from an EMBL/GenBank/DDBJ whole genome shotgun (WGS) entry which is preliminary data.</text>
</comment>
<keyword evidence="1" id="KW-1133">Transmembrane helix</keyword>
<dbReference type="Proteomes" id="UP000194999">
    <property type="component" value="Unassembled WGS sequence"/>
</dbReference>
<name>A0A252AZF8_9PROT</name>
<evidence type="ECO:0000313" key="2">
    <source>
        <dbReference type="EMBL" id="OUI97493.1"/>
    </source>
</evidence>
<organism evidence="2 3">
    <name type="scientific">Acetobacter orientalis</name>
    <dbReference type="NCBI Taxonomy" id="146474"/>
    <lineage>
        <taxon>Bacteria</taxon>
        <taxon>Pseudomonadati</taxon>
        <taxon>Pseudomonadota</taxon>
        <taxon>Alphaproteobacteria</taxon>
        <taxon>Acetobacterales</taxon>
        <taxon>Acetobacteraceae</taxon>
        <taxon>Acetobacter</taxon>
    </lineage>
</organism>
<reference evidence="2 3" key="1">
    <citation type="submission" date="2014-06" db="EMBL/GenBank/DDBJ databases">
        <authorList>
            <person name="Ju J."/>
            <person name="Zhang J."/>
        </authorList>
    </citation>
    <scope>NUCLEOTIDE SEQUENCE [LARGE SCALE GENOMIC DNA]</scope>
    <source>
        <strain evidence="2">DmW_048</strain>
    </source>
</reference>
<evidence type="ECO:0000313" key="3">
    <source>
        <dbReference type="Proteomes" id="UP000194999"/>
    </source>
</evidence>
<protein>
    <submittedName>
        <fullName evidence="2">Uncharacterized protein</fullName>
    </submittedName>
</protein>
<proteinExistence type="predicted"/>
<keyword evidence="1" id="KW-0472">Membrane</keyword>
<accession>A0A252AZF8</accession>
<dbReference type="AlphaFoldDB" id="A0A252AZF8"/>
<feature type="transmembrane region" description="Helical" evidence="1">
    <location>
        <begin position="39"/>
        <end position="62"/>
    </location>
</feature>
<keyword evidence="1" id="KW-0812">Transmembrane</keyword>
<gene>
    <name evidence="2" type="ORF">HK15_02765</name>
</gene>